<reference evidence="1 2" key="1">
    <citation type="submission" date="2014-04" db="EMBL/GenBank/DDBJ databases">
        <title>Evolutionary Origins and Diversification of the Mycorrhizal Mutualists.</title>
        <authorList>
            <consortium name="DOE Joint Genome Institute"/>
            <consortium name="Mycorrhizal Genomics Consortium"/>
            <person name="Kohler A."/>
            <person name="Kuo A."/>
            <person name="Nagy L.G."/>
            <person name="Floudas D."/>
            <person name="Copeland A."/>
            <person name="Barry K.W."/>
            <person name="Cichocki N."/>
            <person name="Veneault-Fourrey C."/>
            <person name="LaButti K."/>
            <person name="Lindquist E.A."/>
            <person name="Lipzen A."/>
            <person name="Lundell T."/>
            <person name="Morin E."/>
            <person name="Murat C."/>
            <person name="Riley R."/>
            <person name="Ohm R."/>
            <person name="Sun H."/>
            <person name="Tunlid A."/>
            <person name="Henrissat B."/>
            <person name="Grigoriev I.V."/>
            <person name="Hibbett D.S."/>
            <person name="Martin F."/>
        </authorList>
    </citation>
    <scope>NUCLEOTIDE SEQUENCE [LARGE SCALE GENOMIC DNA]</scope>
    <source>
        <strain evidence="1 2">MD-312</strain>
    </source>
</reference>
<accession>A0A0C9WBR0</accession>
<dbReference type="AlphaFoldDB" id="A0A0C9WBR0"/>
<gene>
    <name evidence="1" type="ORF">HYDPIDRAFT_115884</name>
</gene>
<name>A0A0C9WBR0_9AGAM</name>
<evidence type="ECO:0000313" key="1">
    <source>
        <dbReference type="EMBL" id="KIJ61421.1"/>
    </source>
</evidence>
<dbReference type="HOGENOM" id="CLU_2758097_0_0_1"/>
<keyword evidence="2" id="KW-1185">Reference proteome</keyword>
<sequence>MSSRGLYGRWKYGRGPASTYSFEVGIVACLVQSTDASRSRGNKISTAFELNSSQRDQQSALVTNRVTEIL</sequence>
<dbReference type="Proteomes" id="UP000053820">
    <property type="component" value="Unassembled WGS sequence"/>
</dbReference>
<dbReference type="EMBL" id="KN839862">
    <property type="protein sequence ID" value="KIJ61421.1"/>
    <property type="molecule type" value="Genomic_DNA"/>
</dbReference>
<proteinExistence type="predicted"/>
<protein>
    <submittedName>
        <fullName evidence="1">Uncharacterized protein</fullName>
    </submittedName>
</protein>
<evidence type="ECO:0000313" key="2">
    <source>
        <dbReference type="Proteomes" id="UP000053820"/>
    </source>
</evidence>
<organism evidence="1 2">
    <name type="scientific">Hydnomerulius pinastri MD-312</name>
    <dbReference type="NCBI Taxonomy" id="994086"/>
    <lineage>
        <taxon>Eukaryota</taxon>
        <taxon>Fungi</taxon>
        <taxon>Dikarya</taxon>
        <taxon>Basidiomycota</taxon>
        <taxon>Agaricomycotina</taxon>
        <taxon>Agaricomycetes</taxon>
        <taxon>Agaricomycetidae</taxon>
        <taxon>Boletales</taxon>
        <taxon>Boletales incertae sedis</taxon>
        <taxon>Leucogyrophana</taxon>
    </lineage>
</organism>